<keyword evidence="3 7" id="KW-0540">Nuclease</keyword>
<dbReference type="NCBIfam" id="TIGR00188">
    <property type="entry name" value="rnpA"/>
    <property type="match status" value="1"/>
</dbReference>
<dbReference type="EC" id="3.1.26.5" evidence="7 8"/>
<dbReference type="EMBL" id="JADIMQ010000076">
    <property type="protein sequence ID" value="MBO8448656.1"/>
    <property type="molecule type" value="Genomic_DNA"/>
</dbReference>
<organism evidence="9 10">
    <name type="scientific">Candidatus Cryptobacteroides merdigallinarum</name>
    <dbReference type="NCBI Taxonomy" id="2840770"/>
    <lineage>
        <taxon>Bacteria</taxon>
        <taxon>Pseudomonadati</taxon>
        <taxon>Bacteroidota</taxon>
        <taxon>Bacteroidia</taxon>
        <taxon>Bacteroidales</taxon>
        <taxon>Candidatus Cryptobacteroides</taxon>
    </lineage>
</organism>
<dbReference type="AlphaFoldDB" id="A0A9D9EIF9"/>
<dbReference type="PANTHER" id="PTHR33992:SF1">
    <property type="entry name" value="RIBONUCLEASE P PROTEIN COMPONENT"/>
    <property type="match status" value="1"/>
</dbReference>
<proteinExistence type="inferred from homology"/>
<evidence type="ECO:0000256" key="5">
    <source>
        <dbReference type="ARBA" id="ARBA00022801"/>
    </source>
</evidence>
<accession>A0A9D9EIF9</accession>
<dbReference type="PANTHER" id="PTHR33992">
    <property type="entry name" value="RIBONUCLEASE P PROTEIN COMPONENT"/>
    <property type="match status" value="1"/>
</dbReference>
<dbReference type="HAMAP" id="MF_00227">
    <property type="entry name" value="RNase_P"/>
    <property type="match status" value="1"/>
</dbReference>
<evidence type="ECO:0000313" key="9">
    <source>
        <dbReference type="EMBL" id="MBO8448656.1"/>
    </source>
</evidence>
<evidence type="ECO:0000256" key="8">
    <source>
        <dbReference type="NCBIfam" id="TIGR00188"/>
    </source>
</evidence>
<dbReference type="InterPro" id="IPR020539">
    <property type="entry name" value="RNase_P_CS"/>
</dbReference>
<dbReference type="InterPro" id="IPR014721">
    <property type="entry name" value="Ribsml_uS5_D2-typ_fold_subgr"/>
</dbReference>
<comment type="similarity">
    <text evidence="7">Belongs to the RnpA family.</text>
</comment>
<keyword evidence="6 7" id="KW-0694">RNA-binding</keyword>
<protein>
    <recommendedName>
        <fullName evidence="7 8">Ribonuclease P protein component</fullName>
        <shortName evidence="7">RNase P protein</shortName>
        <shortName evidence="7">RNaseP protein</shortName>
        <ecNumber evidence="7 8">3.1.26.5</ecNumber>
    </recommendedName>
    <alternativeName>
        <fullName evidence="7">Protein C5</fullName>
    </alternativeName>
</protein>
<dbReference type="SUPFAM" id="SSF54211">
    <property type="entry name" value="Ribosomal protein S5 domain 2-like"/>
    <property type="match status" value="1"/>
</dbReference>
<dbReference type="GO" id="GO:0001682">
    <property type="term" value="P:tRNA 5'-leader removal"/>
    <property type="evidence" value="ECO:0007669"/>
    <property type="project" value="UniProtKB-UniRule"/>
</dbReference>
<dbReference type="Pfam" id="PF00825">
    <property type="entry name" value="Ribonuclease_P"/>
    <property type="match status" value="1"/>
</dbReference>
<evidence type="ECO:0000313" key="10">
    <source>
        <dbReference type="Proteomes" id="UP000810252"/>
    </source>
</evidence>
<dbReference type="GO" id="GO:0004526">
    <property type="term" value="F:ribonuclease P activity"/>
    <property type="evidence" value="ECO:0007669"/>
    <property type="project" value="UniProtKB-UniRule"/>
</dbReference>
<dbReference type="GO" id="GO:0030677">
    <property type="term" value="C:ribonuclease P complex"/>
    <property type="evidence" value="ECO:0007669"/>
    <property type="project" value="TreeGrafter"/>
</dbReference>
<evidence type="ECO:0000256" key="1">
    <source>
        <dbReference type="ARBA" id="ARBA00002663"/>
    </source>
</evidence>
<dbReference type="InterPro" id="IPR020568">
    <property type="entry name" value="Ribosomal_Su5_D2-typ_SF"/>
</dbReference>
<dbReference type="GO" id="GO:0000049">
    <property type="term" value="F:tRNA binding"/>
    <property type="evidence" value="ECO:0007669"/>
    <property type="project" value="UniProtKB-UniRule"/>
</dbReference>
<dbReference type="Proteomes" id="UP000810252">
    <property type="component" value="Unassembled WGS sequence"/>
</dbReference>
<evidence type="ECO:0000256" key="4">
    <source>
        <dbReference type="ARBA" id="ARBA00022759"/>
    </source>
</evidence>
<evidence type="ECO:0000256" key="2">
    <source>
        <dbReference type="ARBA" id="ARBA00022694"/>
    </source>
</evidence>
<evidence type="ECO:0000256" key="6">
    <source>
        <dbReference type="ARBA" id="ARBA00022884"/>
    </source>
</evidence>
<dbReference type="Gene3D" id="3.30.230.10">
    <property type="match status" value="1"/>
</dbReference>
<reference evidence="9" key="2">
    <citation type="journal article" date="2021" name="PeerJ">
        <title>Extensive microbial diversity within the chicken gut microbiome revealed by metagenomics and culture.</title>
        <authorList>
            <person name="Gilroy R."/>
            <person name="Ravi A."/>
            <person name="Getino M."/>
            <person name="Pursley I."/>
            <person name="Horton D.L."/>
            <person name="Alikhan N.F."/>
            <person name="Baker D."/>
            <person name="Gharbi K."/>
            <person name="Hall N."/>
            <person name="Watson M."/>
            <person name="Adriaenssens E.M."/>
            <person name="Foster-Nyarko E."/>
            <person name="Jarju S."/>
            <person name="Secka A."/>
            <person name="Antonio M."/>
            <person name="Oren A."/>
            <person name="Chaudhuri R.R."/>
            <person name="La Ragione R."/>
            <person name="Hildebrand F."/>
            <person name="Pallen M.J."/>
        </authorList>
    </citation>
    <scope>NUCLEOTIDE SEQUENCE</scope>
    <source>
        <strain evidence="9">20514</strain>
    </source>
</reference>
<dbReference type="PROSITE" id="PS00648">
    <property type="entry name" value="RIBONUCLEASE_P"/>
    <property type="match status" value="1"/>
</dbReference>
<comment type="catalytic activity">
    <reaction evidence="7">
        <text>Endonucleolytic cleavage of RNA, removing 5'-extranucleotides from tRNA precursor.</text>
        <dbReference type="EC" id="3.1.26.5"/>
    </reaction>
</comment>
<name>A0A9D9EIF9_9BACT</name>
<keyword evidence="5 7" id="KW-0378">Hydrolase</keyword>
<gene>
    <name evidence="7 9" type="primary">rnpA</name>
    <name evidence="9" type="ORF">IAC29_05225</name>
</gene>
<comment type="subunit">
    <text evidence="7">Consists of a catalytic RNA component (M1 or rnpB) and a protein subunit.</text>
</comment>
<keyword evidence="4 7" id="KW-0255">Endonuclease</keyword>
<keyword evidence="2 7" id="KW-0819">tRNA processing</keyword>
<reference evidence="9" key="1">
    <citation type="submission" date="2020-10" db="EMBL/GenBank/DDBJ databases">
        <authorList>
            <person name="Gilroy R."/>
        </authorList>
    </citation>
    <scope>NUCLEOTIDE SEQUENCE</scope>
    <source>
        <strain evidence="9">20514</strain>
    </source>
</reference>
<sequence>MAAPDQRHTLSKEERLHGKKDIAGLLSKGRFRVCREFRYCFRPDNGLPYSRIMISVPKKIFRRAVKRNAVKRRVRESYRLQKGLLPEGRGADILFIYNSREIAATREIFSSVGRILNEISHEIGKN</sequence>
<dbReference type="GO" id="GO:0042781">
    <property type="term" value="F:3'-tRNA processing endoribonuclease activity"/>
    <property type="evidence" value="ECO:0007669"/>
    <property type="project" value="TreeGrafter"/>
</dbReference>
<evidence type="ECO:0000256" key="7">
    <source>
        <dbReference type="HAMAP-Rule" id="MF_00227"/>
    </source>
</evidence>
<comment type="function">
    <text evidence="1 7">RNaseP catalyzes the removal of the 5'-leader sequence from pre-tRNA to produce the mature 5'-terminus. It can also cleave other RNA substrates such as 4.5S RNA. The protein component plays an auxiliary but essential role in vivo by binding to the 5'-leader sequence and broadening the substrate specificity of the ribozyme.</text>
</comment>
<comment type="caution">
    <text evidence="9">The sequence shown here is derived from an EMBL/GenBank/DDBJ whole genome shotgun (WGS) entry which is preliminary data.</text>
</comment>
<dbReference type="InterPro" id="IPR000100">
    <property type="entry name" value="RNase_P"/>
</dbReference>
<evidence type="ECO:0000256" key="3">
    <source>
        <dbReference type="ARBA" id="ARBA00022722"/>
    </source>
</evidence>